<dbReference type="InterPro" id="IPR047589">
    <property type="entry name" value="DUF11_rpt"/>
</dbReference>
<gene>
    <name evidence="3" type="ORF">C943_00961</name>
</gene>
<sequence>MGDVLNYTVTVTNTGNVTLSNVVVVDPLTGLNQTIPSLAPTASQSFNTSYTIVQSDLDSGSVANTASASSGSVSVSDQITVNAVQSPALGIQKTVAEGSYSVVGDVLNYTVTVTNTGNITLSNVVVVDPLTGLNQTIASLAPTASQSFNTSYTIVQSDLDNGSVANTASASSGSVSVSDQVVVNAVQSPALGIQKTVAEGSYSAVGDVLNYTVTVTNTGNTTLSNVVVVDPLTGLNQTIASLAPTASQSFNTTYSIVQSDLDNGSVANTASASSGSVSVSDQVTVNAVQSPALGIQKTAAEGSFDAVGDVLNYTIVVTNTGNVTLSNVVVVDPLTGLNQTIASLAPTASQNFNTSYVVTQADLDKGEILNIATASTLTIAVKDEVLTIANSMPAIEVTKTADLTSFSQIGQIITYTIIVKNAGNVTLGNVIVSDPLTGFEDIIEILAPGQSVTFQTKYQVTAADLEKGSIVNVVNAFSKSPKDDQIDGSDSVTVGSTFTPIIAVDDDLGEYPVDFGGVLGNILGNDLLNNKPVDWKDVNFEFSELAGVVGLLINENGELSLVPGLNPPGEYVLKYILREALNPANQDEATVTFKLLVNDVDLAVSKTSKGVEIFEGDEFDYEILVQNVGETDATNVLVVDELPSQVTYLSSSFEPSLPNLSAKVSVSGSKVTYTIDQLPAKSSILIRMRVRANAIDSDKAQSITNVARVSSEEDDLNPSDNQDTDVNQINPFFIPNVITPSGNGMNDKFEIKGINKFVSTEIVIFNRNGDHVYEMKNYQNDWTAEGLVAGTYFYVLKATDRQGKEHEYKGWIQVIK</sequence>
<feature type="domain" description="DUF7507" evidence="2">
    <location>
        <begin position="188"/>
        <end position="275"/>
    </location>
</feature>
<feature type="domain" description="DUF7507" evidence="2">
    <location>
        <begin position="393"/>
        <end position="486"/>
    </location>
</feature>
<dbReference type="AlphaFoldDB" id="M7XDF1"/>
<feature type="domain" description="DUF11" evidence="1">
    <location>
        <begin position="601"/>
        <end position="724"/>
    </location>
</feature>
<feature type="domain" description="DUF7507" evidence="2">
    <location>
        <begin position="2"/>
        <end position="70"/>
    </location>
</feature>
<dbReference type="NCBIfam" id="TIGR04131">
    <property type="entry name" value="Bac_Flav_CTERM"/>
    <property type="match status" value="1"/>
</dbReference>
<feature type="domain" description="DUF7507" evidence="2">
    <location>
        <begin position="86"/>
        <end position="173"/>
    </location>
</feature>
<keyword evidence="4" id="KW-1185">Reference proteome</keyword>
<comment type="caution">
    <text evidence="3">The sequence shown here is derived from an EMBL/GenBank/DDBJ whole genome shotgun (WGS) entry which is preliminary data.</text>
</comment>
<protein>
    <submittedName>
        <fullName evidence="3">Internalin, putative</fullName>
    </submittedName>
</protein>
<evidence type="ECO:0000259" key="2">
    <source>
        <dbReference type="Pfam" id="PF24346"/>
    </source>
</evidence>
<name>M7XDF1_9BACT</name>
<proteinExistence type="predicted"/>
<evidence type="ECO:0000259" key="1">
    <source>
        <dbReference type="Pfam" id="PF01345"/>
    </source>
</evidence>
<evidence type="ECO:0000313" key="4">
    <source>
        <dbReference type="Proteomes" id="UP000010953"/>
    </source>
</evidence>
<dbReference type="InterPro" id="IPR055354">
    <property type="entry name" value="DUF7507"/>
</dbReference>
<dbReference type="Proteomes" id="UP000010953">
    <property type="component" value="Unassembled WGS sequence"/>
</dbReference>
<dbReference type="PANTHER" id="PTHR34819">
    <property type="entry name" value="LARGE CYSTEINE-RICH PERIPLASMIC PROTEIN OMCB"/>
    <property type="match status" value="1"/>
</dbReference>
<dbReference type="eggNOG" id="COG1361">
    <property type="taxonomic scope" value="Bacteria"/>
</dbReference>
<dbReference type="InterPro" id="IPR001434">
    <property type="entry name" value="OmcB-like_DUF11"/>
</dbReference>
<accession>M7XDF1</accession>
<dbReference type="PANTHER" id="PTHR34819:SF3">
    <property type="entry name" value="CELL SURFACE PROTEIN"/>
    <property type="match status" value="1"/>
</dbReference>
<organism evidence="3 4">
    <name type="scientific">Mariniradius saccharolyticus AK6</name>
    <dbReference type="NCBI Taxonomy" id="1239962"/>
    <lineage>
        <taxon>Bacteria</taxon>
        <taxon>Pseudomonadati</taxon>
        <taxon>Bacteroidota</taxon>
        <taxon>Cytophagia</taxon>
        <taxon>Cytophagales</taxon>
        <taxon>Cyclobacteriaceae</taxon>
        <taxon>Mariniradius</taxon>
    </lineage>
</organism>
<dbReference type="InterPro" id="IPR026341">
    <property type="entry name" value="T9SS_type_B"/>
</dbReference>
<dbReference type="EMBL" id="AMZY02000012">
    <property type="protein sequence ID" value="EMS32608.1"/>
    <property type="molecule type" value="Genomic_DNA"/>
</dbReference>
<dbReference type="InterPro" id="IPR051172">
    <property type="entry name" value="Chlamydia_OmcB"/>
</dbReference>
<dbReference type="Pfam" id="PF13585">
    <property type="entry name" value="CHU_C"/>
    <property type="match status" value="1"/>
</dbReference>
<dbReference type="Pfam" id="PF24346">
    <property type="entry name" value="DUF7507"/>
    <property type="match status" value="5"/>
</dbReference>
<dbReference type="NCBIfam" id="TIGR01451">
    <property type="entry name" value="B_ant_repeat"/>
    <property type="match status" value="6"/>
</dbReference>
<reference evidence="3" key="1">
    <citation type="submission" date="2013-01" db="EMBL/GenBank/DDBJ databases">
        <title>Genome assembly of Mariniradius saccharolyticus AK6.</title>
        <authorList>
            <person name="Vaidya B."/>
            <person name="Khatri I."/>
            <person name="Tanuku N.R.S."/>
            <person name="Subramanian S."/>
            <person name="Pinnaka A."/>
        </authorList>
    </citation>
    <scope>NUCLEOTIDE SEQUENCE [LARGE SCALE GENOMIC DNA]</scope>
    <source>
        <strain evidence="3">AK6</strain>
    </source>
</reference>
<feature type="domain" description="DUF7507" evidence="2">
    <location>
        <begin position="290"/>
        <end position="376"/>
    </location>
</feature>
<dbReference type="STRING" id="1239962.C943_00961"/>
<dbReference type="InParanoid" id="M7XDF1"/>
<dbReference type="Pfam" id="PF01345">
    <property type="entry name" value="DUF11"/>
    <property type="match status" value="1"/>
</dbReference>
<evidence type="ECO:0000313" key="3">
    <source>
        <dbReference type="EMBL" id="EMS32608.1"/>
    </source>
</evidence>